<dbReference type="SFLD" id="SFLDS00001">
    <property type="entry name" value="Enolase"/>
    <property type="match status" value="1"/>
</dbReference>
<evidence type="ECO:0000313" key="3">
    <source>
        <dbReference type="EMBL" id="SVA74144.1"/>
    </source>
</evidence>
<sequence length="275" mass="30258">MEGFHQAIEGENFESDELFSLIEVHSQNIPSVRFSLETAIYDILAKEAELPLAKYCNPNAKTEIPVNGMAGVHFPGDGFSVIKVKVGFRNLFDEIENMEYLTESFGNEVRFRLDANGVFDLPQAIRFCKEMEKFNIDYIEQPLPANNLEDLAELTYHTEIPIAVDESLTDFTSAEKIINEQAAQVFVIKPMVSGGFTECEKIIHLAQAENIRTVITSSLETSIGRGACLHIVLSNEITEVCGLATGCLLSEDKPLSPILGGKIGISESPGLGIDL</sequence>
<protein>
    <recommendedName>
        <fullName evidence="2">Mandelate racemase/muconate lactonizing enzyme C-terminal domain-containing protein</fullName>
    </recommendedName>
</protein>
<proteinExistence type="predicted"/>
<dbReference type="Pfam" id="PF13378">
    <property type="entry name" value="MR_MLE_C"/>
    <property type="match status" value="1"/>
</dbReference>
<dbReference type="InterPro" id="IPR029065">
    <property type="entry name" value="Enolase_C-like"/>
</dbReference>
<dbReference type="GO" id="GO:0003824">
    <property type="term" value="F:catalytic activity"/>
    <property type="evidence" value="ECO:0007669"/>
    <property type="project" value="UniProtKB-ARBA"/>
</dbReference>
<dbReference type="GO" id="GO:0046872">
    <property type="term" value="F:metal ion binding"/>
    <property type="evidence" value="ECO:0007669"/>
    <property type="project" value="UniProtKB-KW"/>
</dbReference>
<dbReference type="Gene3D" id="3.20.20.120">
    <property type="entry name" value="Enolase-like C-terminal domain"/>
    <property type="match status" value="1"/>
</dbReference>
<dbReference type="CDD" id="cd03320">
    <property type="entry name" value="OSBS"/>
    <property type="match status" value="1"/>
</dbReference>
<name>A0A381YAX2_9ZZZZ</name>
<dbReference type="PANTHER" id="PTHR48073:SF2">
    <property type="entry name" value="O-SUCCINYLBENZOATE SYNTHASE"/>
    <property type="match status" value="1"/>
</dbReference>
<keyword evidence="1" id="KW-0479">Metal-binding</keyword>
<evidence type="ECO:0000256" key="1">
    <source>
        <dbReference type="ARBA" id="ARBA00022723"/>
    </source>
</evidence>
<dbReference type="PROSITE" id="PS00909">
    <property type="entry name" value="MR_MLE_2"/>
    <property type="match status" value="1"/>
</dbReference>
<reference evidence="3" key="1">
    <citation type="submission" date="2018-05" db="EMBL/GenBank/DDBJ databases">
        <authorList>
            <person name="Lanie J.A."/>
            <person name="Ng W.-L."/>
            <person name="Kazmierczak K.M."/>
            <person name="Andrzejewski T.M."/>
            <person name="Davidsen T.M."/>
            <person name="Wayne K.J."/>
            <person name="Tettelin H."/>
            <person name="Glass J.I."/>
            <person name="Rusch D."/>
            <person name="Podicherti R."/>
            <person name="Tsui H.-C.T."/>
            <person name="Winkler M.E."/>
        </authorList>
    </citation>
    <scope>NUCLEOTIDE SEQUENCE</scope>
</reference>
<feature type="domain" description="Mandelate racemase/muconate lactonizing enzyme C-terminal" evidence="2">
    <location>
        <begin position="66"/>
        <end position="161"/>
    </location>
</feature>
<dbReference type="InterPro" id="IPR029017">
    <property type="entry name" value="Enolase-like_N"/>
</dbReference>
<dbReference type="GO" id="GO:0009063">
    <property type="term" value="P:amino acid catabolic process"/>
    <property type="evidence" value="ECO:0007669"/>
    <property type="project" value="InterPro"/>
</dbReference>
<accession>A0A381YAX2</accession>
<dbReference type="SMART" id="SM00922">
    <property type="entry name" value="MR_MLE"/>
    <property type="match status" value="1"/>
</dbReference>
<dbReference type="PANTHER" id="PTHR48073">
    <property type="entry name" value="O-SUCCINYLBENZOATE SYNTHASE-RELATED"/>
    <property type="match status" value="1"/>
</dbReference>
<dbReference type="InterPro" id="IPR036849">
    <property type="entry name" value="Enolase-like_C_sf"/>
</dbReference>
<organism evidence="3">
    <name type="scientific">marine metagenome</name>
    <dbReference type="NCBI Taxonomy" id="408172"/>
    <lineage>
        <taxon>unclassified sequences</taxon>
        <taxon>metagenomes</taxon>
        <taxon>ecological metagenomes</taxon>
    </lineage>
</organism>
<dbReference type="AlphaFoldDB" id="A0A381YAX2"/>
<dbReference type="SFLD" id="SFLDG00180">
    <property type="entry name" value="muconate_cycloisomerase"/>
    <property type="match status" value="1"/>
</dbReference>
<dbReference type="SUPFAM" id="SSF51604">
    <property type="entry name" value="Enolase C-terminal domain-like"/>
    <property type="match status" value="1"/>
</dbReference>
<dbReference type="InterPro" id="IPR018110">
    <property type="entry name" value="Mandel_Rmase/mucon_lact_enz_CS"/>
</dbReference>
<dbReference type="EMBL" id="UINC01017789">
    <property type="protein sequence ID" value="SVA74144.1"/>
    <property type="molecule type" value="Genomic_DNA"/>
</dbReference>
<dbReference type="Gene3D" id="3.30.390.10">
    <property type="entry name" value="Enolase-like, N-terminal domain"/>
    <property type="match status" value="1"/>
</dbReference>
<dbReference type="InterPro" id="IPR013342">
    <property type="entry name" value="Mandelate_racemase_C"/>
</dbReference>
<dbReference type="SFLD" id="SFLDF00009">
    <property type="entry name" value="o-succinylbenzoate_synthase"/>
    <property type="match status" value="1"/>
</dbReference>
<gene>
    <name evidence="3" type="ORF">METZ01_LOCUS126998</name>
</gene>
<evidence type="ECO:0000259" key="2">
    <source>
        <dbReference type="SMART" id="SM00922"/>
    </source>
</evidence>